<dbReference type="STRING" id="76947.GCA_002080435_02895"/>
<dbReference type="InterPro" id="IPR018076">
    <property type="entry name" value="T2SS_GspF_dom"/>
</dbReference>
<dbReference type="GO" id="GO:0005886">
    <property type="term" value="C:plasma membrane"/>
    <property type="evidence" value="ECO:0007669"/>
    <property type="project" value="UniProtKB-SubCell"/>
</dbReference>
<dbReference type="eggNOG" id="COG4965">
    <property type="taxonomic scope" value="Bacteria"/>
</dbReference>
<dbReference type="PANTHER" id="PTHR35007">
    <property type="entry name" value="INTEGRAL MEMBRANE PROTEIN-RELATED"/>
    <property type="match status" value="1"/>
</dbReference>
<feature type="transmembrane region" description="Helical" evidence="6">
    <location>
        <begin position="128"/>
        <end position="149"/>
    </location>
</feature>
<reference evidence="8" key="1">
    <citation type="submission" date="2014-08" db="EMBL/GenBank/DDBJ databases">
        <title>Draft genome sequences of Sphingobium herbicidovorans.</title>
        <authorList>
            <person name="Gan H.M."/>
            <person name="Gan H.Y."/>
            <person name="Savka M.A."/>
        </authorList>
    </citation>
    <scope>NUCLEOTIDE SEQUENCE [LARGE SCALE GENOMIC DNA]</scope>
    <source>
        <strain evidence="8">NBRC 16415</strain>
    </source>
</reference>
<evidence type="ECO:0000313" key="8">
    <source>
        <dbReference type="EMBL" id="KFG89645.1"/>
    </source>
</evidence>
<dbReference type="AlphaFoldDB" id="A0A086P8C7"/>
<evidence type="ECO:0000256" key="5">
    <source>
        <dbReference type="ARBA" id="ARBA00023136"/>
    </source>
</evidence>
<keyword evidence="4 6" id="KW-1133">Transmembrane helix</keyword>
<dbReference type="PANTHER" id="PTHR35007:SF1">
    <property type="entry name" value="PILUS ASSEMBLY PROTEIN"/>
    <property type="match status" value="1"/>
</dbReference>
<dbReference type="RefSeq" id="WP_231568010.1">
    <property type="nucleotide sequence ID" value="NZ_BCZD01000008.1"/>
</dbReference>
<gene>
    <name evidence="8" type="ORF">BV98_002452</name>
</gene>
<evidence type="ECO:0000259" key="7">
    <source>
        <dbReference type="Pfam" id="PF00482"/>
    </source>
</evidence>
<sequence length="334" mass="36626">MINPLYIRALVLVLLFAAVILTIEGVSSWLRARAGKERVVNKRLKMIAAGYERSTVLSKLRRNDDSLNFNHDSVFGRMGLSIVRALHGAGLSVPARTVLTVMGIATGVLFLIVVVGALAAGYGMTAGMIVMAGAFAASLGVLLPIMVLSRMSQRRRKKMEEQFPVALDTFVRGLRAGHPIAAALDLLTKEMRDPIGSEFGIVVDEVTYGSDLRDALQRMAERWDMNEMHMFVTSLSVQAETGGNLAEILENLSAVIRERASLFMKVRALSSEGRMTAVMLTALPILAFVALFLLNPAFYLDIAQDPMFIFGFSGLIILYIIGFVTIRRMVDLKV</sequence>
<keyword evidence="5 6" id="KW-0472">Membrane</keyword>
<dbReference type="Proteomes" id="UP000024284">
    <property type="component" value="Unassembled WGS sequence"/>
</dbReference>
<protein>
    <submittedName>
        <fullName evidence="8">Flp pilus assembly protein TadB</fullName>
    </submittedName>
</protein>
<evidence type="ECO:0000256" key="2">
    <source>
        <dbReference type="ARBA" id="ARBA00022475"/>
    </source>
</evidence>
<dbReference type="Pfam" id="PF00482">
    <property type="entry name" value="T2SSF"/>
    <property type="match status" value="1"/>
</dbReference>
<feature type="transmembrane region" description="Helical" evidence="6">
    <location>
        <begin position="275"/>
        <end position="294"/>
    </location>
</feature>
<comment type="subcellular location">
    <subcellularLocation>
        <location evidence="1">Cell membrane</location>
        <topology evidence="1">Multi-pass membrane protein</topology>
    </subcellularLocation>
</comment>
<name>A0A086P8C7_SPHHM</name>
<keyword evidence="9" id="KW-1185">Reference proteome</keyword>
<feature type="transmembrane region" description="Helical" evidence="6">
    <location>
        <begin position="6"/>
        <end position="30"/>
    </location>
</feature>
<evidence type="ECO:0000256" key="4">
    <source>
        <dbReference type="ARBA" id="ARBA00022989"/>
    </source>
</evidence>
<accession>A0A086P8C7</accession>
<comment type="caution">
    <text evidence="8">The sequence shown here is derived from an EMBL/GenBank/DDBJ whole genome shotgun (WGS) entry which is preliminary data.</text>
</comment>
<feature type="transmembrane region" description="Helical" evidence="6">
    <location>
        <begin position="306"/>
        <end position="326"/>
    </location>
</feature>
<feature type="transmembrane region" description="Helical" evidence="6">
    <location>
        <begin position="98"/>
        <end position="122"/>
    </location>
</feature>
<evidence type="ECO:0000256" key="3">
    <source>
        <dbReference type="ARBA" id="ARBA00022692"/>
    </source>
</evidence>
<evidence type="ECO:0000256" key="6">
    <source>
        <dbReference type="SAM" id="Phobius"/>
    </source>
</evidence>
<proteinExistence type="predicted"/>
<dbReference type="Gene3D" id="1.20.81.30">
    <property type="entry name" value="Type II secretion system (T2SS), domain F"/>
    <property type="match status" value="1"/>
</dbReference>
<evidence type="ECO:0000313" key="9">
    <source>
        <dbReference type="Proteomes" id="UP000024284"/>
    </source>
</evidence>
<dbReference type="PATRIC" id="fig|1219045.3.peg.2486"/>
<keyword evidence="2" id="KW-1003">Cell membrane</keyword>
<dbReference type="InterPro" id="IPR042094">
    <property type="entry name" value="T2SS_GspF_sf"/>
</dbReference>
<dbReference type="EMBL" id="JFZA02000023">
    <property type="protein sequence ID" value="KFG89645.1"/>
    <property type="molecule type" value="Genomic_DNA"/>
</dbReference>
<feature type="domain" description="Type II secretion system protein GspF" evidence="7">
    <location>
        <begin position="167"/>
        <end position="291"/>
    </location>
</feature>
<evidence type="ECO:0000256" key="1">
    <source>
        <dbReference type="ARBA" id="ARBA00004651"/>
    </source>
</evidence>
<organism evidence="8 9">
    <name type="scientific">Sphingobium herbicidovorans (strain ATCC 700291 / DSM 11019 / CCUG 56400 / KCTC 2939 / LMG 18315 / NBRC 16415 / MH)</name>
    <name type="common">Sphingomonas herbicidovorans</name>
    <dbReference type="NCBI Taxonomy" id="1219045"/>
    <lineage>
        <taxon>Bacteria</taxon>
        <taxon>Pseudomonadati</taxon>
        <taxon>Pseudomonadota</taxon>
        <taxon>Alphaproteobacteria</taxon>
        <taxon>Sphingomonadales</taxon>
        <taxon>Sphingomonadaceae</taxon>
        <taxon>Sphingobium</taxon>
    </lineage>
</organism>
<keyword evidence="3 6" id="KW-0812">Transmembrane</keyword>